<dbReference type="InterPro" id="IPR020904">
    <property type="entry name" value="Sc_DH/Rdtase_CS"/>
</dbReference>
<evidence type="ECO:0000313" key="3">
    <source>
        <dbReference type="Proteomes" id="UP000295221"/>
    </source>
</evidence>
<evidence type="ECO:0000256" key="1">
    <source>
        <dbReference type="ARBA" id="ARBA00006484"/>
    </source>
</evidence>
<accession>A0A4R2GKV9</accession>
<dbReference type="GO" id="GO:0032787">
    <property type="term" value="P:monocarboxylic acid metabolic process"/>
    <property type="evidence" value="ECO:0007669"/>
    <property type="project" value="UniProtKB-ARBA"/>
</dbReference>
<reference evidence="2 3" key="1">
    <citation type="submission" date="2019-03" db="EMBL/GenBank/DDBJ databases">
        <title>Genomic Encyclopedia of Type Strains, Phase IV (KMG-IV): sequencing the most valuable type-strain genomes for metagenomic binning, comparative biology and taxonomic classification.</title>
        <authorList>
            <person name="Goeker M."/>
        </authorList>
    </citation>
    <scope>NUCLEOTIDE SEQUENCE [LARGE SCALE GENOMIC DNA]</scope>
    <source>
        <strain evidence="2 3">DSM 24179</strain>
    </source>
</reference>
<dbReference type="PANTHER" id="PTHR42879">
    <property type="entry name" value="3-OXOACYL-(ACYL-CARRIER-PROTEIN) REDUCTASE"/>
    <property type="match status" value="1"/>
</dbReference>
<dbReference type="CDD" id="cd05233">
    <property type="entry name" value="SDR_c"/>
    <property type="match status" value="1"/>
</dbReference>
<comment type="similarity">
    <text evidence="1">Belongs to the short-chain dehydrogenases/reductases (SDR) family.</text>
</comment>
<dbReference type="AlphaFoldDB" id="A0A4R2GKV9"/>
<dbReference type="Proteomes" id="UP000295221">
    <property type="component" value="Unassembled WGS sequence"/>
</dbReference>
<dbReference type="SUPFAM" id="SSF51735">
    <property type="entry name" value="NAD(P)-binding Rossmann-fold domains"/>
    <property type="match status" value="1"/>
</dbReference>
<dbReference type="NCBIfam" id="NF009389">
    <property type="entry name" value="PRK12748.1"/>
    <property type="match status" value="1"/>
</dbReference>
<comment type="caution">
    <text evidence="2">The sequence shown here is derived from an EMBL/GenBank/DDBJ whole genome shotgun (WGS) entry which is preliminary data.</text>
</comment>
<evidence type="ECO:0000313" key="2">
    <source>
        <dbReference type="EMBL" id="TCO09329.1"/>
    </source>
</evidence>
<dbReference type="EMBL" id="SLWK01000003">
    <property type="protein sequence ID" value="TCO09329.1"/>
    <property type="molecule type" value="Genomic_DNA"/>
</dbReference>
<dbReference type="PANTHER" id="PTHR42879:SF2">
    <property type="entry name" value="3-OXOACYL-[ACYL-CARRIER-PROTEIN] REDUCTASE FABG"/>
    <property type="match status" value="1"/>
</dbReference>
<dbReference type="Gene3D" id="3.40.50.720">
    <property type="entry name" value="NAD(P)-binding Rossmann-like Domain"/>
    <property type="match status" value="1"/>
</dbReference>
<dbReference type="PRINTS" id="PR00081">
    <property type="entry name" value="GDHRDH"/>
</dbReference>
<dbReference type="Pfam" id="PF13561">
    <property type="entry name" value="adh_short_C2"/>
    <property type="match status" value="1"/>
</dbReference>
<dbReference type="InterPro" id="IPR002347">
    <property type="entry name" value="SDR_fam"/>
</dbReference>
<protein>
    <submittedName>
        <fullName evidence="2">3-oxoacyl-[acyl-carrier protein] reductase</fullName>
    </submittedName>
</protein>
<sequence length="270" mass="30397">MTHRFMDKKRVALVTGVSRINGIGKAICIELAKQGIDIFFTYWRPYDKSMPWGIDDNEPAIIQDEISDLGVHCKHYEADLMNESSIELIFNKVKEYFGSVSILINNATYSTQTDIKSITSENLDNHYMVNLKAPLLLTQKFVDRYDGNAHGRIINITSGQSLSAMSNEIAYAVTKGGIETFTKTMQHELGFKNITINAVNPGLTDSGWINSGWIDQKQTEIFRKRFPRGRFGLPADAAKLVGFLVNENADWITGQIIHSEGGFIRESYEC</sequence>
<organism evidence="2 3">
    <name type="scientific">Natronoflexus pectinivorans</name>
    <dbReference type="NCBI Taxonomy" id="682526"/>
    <lineage>
        <taxon>Bacteria</taxon>
        <taxon>Pseudomonadati</taxon>
        <taxon>Bacteroidota</taxon>
        <taxon>Bacteroidia</taxon>
        <taxon>Marinilabiliales</taxon>
        <taxon>Marinilabiliaceae</taxon>
        <taxon>Natronoflexus</taxon>
    </lineage>
</organism>
<keyword evidence="3" id="KW-1185">Reference proteome</keyword>
<gene>
    <name evidence="2" type="ORF">EV194_103241</name>
</gene>
<dbReference type="InterPro" id="IPR050259">
    <property type="entry name" value="SDR"/>
</dbReference>
<dbReference type="PRINTS" id="PR00080">
    <property type="entry name" value="SDRFAMILY"/>
</dbReference>
<dbReference type="InterPro" id="IPR036291">
    <property type="entry name" value="NAD(P)-bd_dom_sf"/>
</dbReference>
<name>A0A4R2GKV9_9BACT</name>
<dbReference type="PROSITE" id="PS00061">
    <property type="entry name" value="ADH_SHORT"/>
    <property type="match status" value="1"/>
</dbReference>
<proteinExistence type="inferred from homology"/>